<sequence>MPSYEVVKSEELRMVKVVLQGDEVRSERGAMHYMKGQIEMVTKVPGVGKLLKSVVSKESIFRPTYKGTGEVYFGPPSFDEYHVMELNNESWILDQGAYICSDMSIDIGAIRNKGIGTMAFGGEGIFQTSVQGTGTVVFKSPGPLEEIELNGETLTVDGRFAVAREGSLQFKTQLLGKGIMSKVGGGEGFVNVISGTGKVLLSPVPTKWNTILDRNLSDLIPFIGS</sequence>
<dbReference type="PANTHER" id="PTHR38074:SF1">
    <property type="entry name" value="ALTERED INHERITANCE OF MITOCHONDRIA PROTEIN 24, MITOCHONDRIAL"/>
    <property type="match status" value="1"/>
</dbReference>
<proteinExistence type="predicted"/>
<dbReference type="InterPro" id="IPR002838">
    <property type="entry name" value="AIM24"/>
</dbReference>
<accession>A0A381S9B7</accession>
<reference evidence="1" key="1">
    <citation type="submission" date="2018-05" db="EMBL/GenBank/DDBJ databases">
        <authorList>
            <person name="Lanie J.A."/>
            <person name="Ng W.-L."/>
            <person name="Kazmierczak K.M."/>
            <person name="Andrzejewski T.M."/>
            <person name="Davidsen T.M."/>
            <person name="Wayne K.J."/>
            <person name="Tettelin H."/>
            <person name="Glass J.I."/>
            <person name="Rusch D."/>
            <person name="Podicherti R."/>
            <person name="Tsui H.-C.T."/>
            <person name="Winkler M.E."/>
        </authorList>
    </citation>
    <scope>NUCLEOTIDE SEQUENCE</scope>
</reference>
<dbReference type="PANTHER" id="PTHR38074">
    <property type="entry name" value="ALTERED INHERITANCE OF MITOCHONDRIA PROTEIN 24, MITOCHONDRIAL"/>
    <property type="match status" value="1"/>
</dbReference>
<organism evidence="1">
    <name type="scientific">marine metagenome</name>
    <dbReference type="NCBI Taxonomy" id="408172"/>
    <lineage>
        <taxon>unclassified sequences</taxon>
        <taxon>metagenomes</taxon>
        <taxon>ecological metagenomes</taxon>
    </lineage>
</organism>
<dbReference type="SUPFAM" id="SSF51219">
    <property type="entry name" value="TRAP-like"/>
    <property type="match status" value="1"/>
</dbReference>
<gene>
    <name evidence="1" type="ORF">METZ01_LOCUS50557</name>
</gene>
<dbReference type="InterPro" id="IPR036983">
    <property type="entry name" value="AIM24_sf"/>
</dbReference>
<dbReference type="AlphaFoldDB" id="A0A381S9B7"/>
<dbReference type="InterPro" id="IPR016031">
    <property type="entry name" value="Trp_RNA-bd_attenuator-like_dom"/>
</dbReference>
<dbReference type="EMBL" id="UINC01002533">
    <property type="protein sequence ID" value="SUZ97703.1"/>
    <property type="molecule type" value="Genomic_DNA"/>
</dbReference>
<dbReference type="Gene3D" id="3.60.160.10">
    <property type="entry name" value="Mitochondrial biogenesis AIM24"/>
    <property type="match status" value="1"/>
</dbReference>
<name>A0A381S9B7_9ZZZZ</name>
<evidence type="ECO:0008006" key="2">
    <source>
        <dbReference type="Google" id="ProtNLM"/>
    </source>
</evidence>
<evidence type="ECO:0000313" key="1">
    <source>
        <dbReference type="EMBL" id="SUZ97703.1"/>
    </source>
</evidence>
<protein>
    <recommendedName>
        <fullName evidence="2">Altered inheritance of mitochondria protein 24, mitochondrial</fullName>
    </recommendedName>
</protein>
<dbReference type="Pfam" id="PF01987">
    <property type="entry name" value="AIM24"/>
    <property type="match status" value="1"/>
</dbReference>